<proteinExistence type="inferred from homology"/>
<dbReference type="PANTHER" id="PTHR43020">
    <property type="entry name" value="CDK5 REGULATORY SUBUNIT-ASSOCIATED PROTEIN 1"/>
    <property type="match status" value="1"/>
</dbReference>
<keyword evidence="13" id="KW-0819">tRNA processing</keyword>
<evidence type="ECO:0000259" key="15">
    <source>
        <dbReference type="PROSITE" id="PS51449"/>
    </source>
</evidence>
<evidence type="ECO:0000256" key="6">
    <source>
        <dbReference type="ARBA" id="ARBA00022723"/>
    </source>
</evidence>
<comment type="subcellular location">
    <subcellularLocation>
        <location evidence="13">Cytoplasm</location>
    </subcellularLocation>
</comment>
<feature type="binding site" evidence="13">
    <location>
        <position position="184"/>
    </location>
    <ligand>
        <name>[4Fe-4S] cluster</name>
        <dbReference type="ChEBI" id="CHEBI:49883"/>
        <label>2</label>
        <note>4Fe-4S-S-AdoMet</note>
    </ligand>
</feature>
<evidence type="ECO:0000259" key="16">
    <source>
        <dbReference type="PROSITE" id="PS51918"/>
    </source>
</evidence>
<dbReference type="Pfam" id="PF01938">
    <property type="entry name" value="TRAM"/>
    <property type="match status" value="1"/>
</dbReference>
<dbReference type="CDD" id="cd01335">
    <property type="entry name" value="Radical_SAM"/>
    <property type="match status" value="1"/>
</dbReference>
<keyword evidence="7 13" id="KW-0408">Iron</keyword>
<protein>
    <recommendedName>
        <fullName evidence="10 13">tRNA-2-methylthio-N(6)-dimethylallyladenosine synthase</fullName>
        <ecNumber evidence="9 13">2.8.4.3</ecNumber>
    </recommendedName>
    <alternativeName>
        <fullName evidence="12 13">(Dimethylallyl)adenosine tRNA methylthiotransferase MiaB</fullName>
    </alternativeName>
    <alternativeName>
        <fullName evidence="11 13">tRNA-i(6)A37 methylthiotransferase</fullName>
    </alternativeName>
</protein>
<dbReference type="InterPro" id="IPR038135">
    <property type="entry name" value="Methylthiotransferase_N_sf"/>
</dbReference>
<dbReference type="AlphaFoldDB" id="A0A7K1U4K2"/>
<feature type="binding site" evidence="13">
    <location>
        <position position="75"/>
    </location>
    <ligand>
        <name>[4Fe-4S] cluster</name>
        <dbReference type="ChEBI" id="CHEBI:49883"/>
        <label>1</label>
    </ligand>
</feature>
<keyword evidence="3 13" id="KW-0963">Cytoplasm</keyword>
<feature type="domain" description="Radical SAM core" evidence="16">
    <location>
        <begin position="170"/>
        <end position="405"/>
    </location>
</feature>
<dbReference type="SFLD" id="SFLDG01061">
    <property type="entry name" value="methylthiotransferase"/>
    <property type="match status" value="1"/>
</dbReference>
<dbReference type="NCBIfam" id="TIGR01574">
    <property type="entry name" value="miaB-methiolase"/>
    <property type="match status" value="1"/>
</dbReference>
<evidence type="ECO:0000256" key="13">
    <source>
        <dbReference type="HAMAP-Rule" id="MF_01864"/>
    </source>
</evidence>
<keyword evidence="18" id="KW-1185">Reference proteome</keyword>
<dbReference type="Gene3D" id="3.40.50.12160">
    <property type="entry name" value="Methylthiotransferase, N-terminal domain"/>
    <property type="match status" value="1"/>
</dbReference>
<dbReference type="Pfam" id="PF04055">
    <property type="entry name" value="Radical_SAM"/>
    <property type="match status" value="1"/>
</dbReference>
<evidence type="ECO:0000256" key="1">
    <source>
        <dbReference type="ARBA" id="ARBA00003234"/>
    </source>
</evidence>
<dbReference type="InterPro" id="IPR002792">
    <property type="entry name" value="TRAM_dom"/>
</dbReference>
<dbReference type="NCBIfam" id="TIGR00089">
    <property type="entry name" value="MiaB/RimO family radical SAM methylthiotransferase"/>
    <property type="match status" value="1"/>
</dbReference>
<dbReference type="InterPro" id="IPR006463">
    <property type="entry name" value="MiaB_methiolase"/>
</dbReference>
<evidence type="ECO:0000256" key="8">
    <source>
        <dbReference type="ARBA" id="ARBA00023014"/>
    </source>
</evidence>
<dbReference type="GO" id="GO:0005829">
    <property type="term" value="C:cytosol"/>
    <property type="evidence" value="ECO:0007669"/>
    <property type="project" value="TreeGrafter"/>
</dbReference>
<dbReference type="FunFam" id="3.80.30.20:FF:000001">
    <property type="entry name" value="tRNA-2-methylthio-N(6)-dimethylallyladenosine synthase 2"/>
    <property type="match status" value="1"/>
</dbReference>
<comment type="caution">
    <text evidence="17">The sequence shown here is derived from an EMBL/GenBank/DDBJ whole genome shotgun (WGS) entry which is preliminary data.</text>
</comment>
<dbReference type="InterPro" id="IPR007197">
    <property type="entry name" value="rSAM"/>
</dbReference>
<dbReference type="Proteomes" id="UP000461730">
    <property type="component" value="Unassembled WGS sequence"/>
</dbReference>
<dbReference type="GO" id="GO:0051539">
    <property type="term" value="F:4 iron, 4 sulfur cluster binding"/>
    <property type="evidence" value="ECO:0007669"/>
    <property type="project" value="UniProtKB-UniRule"/>
</dbReference>
<comment type="subunit">
    <text evidence="13">Monomer.</text>
</comment>
<dbReference type="PROSITE" id="PS01278">
    <property type="entry name" value="MTTASE_RADICAL"/>
    <property type="match status" value="1"/>
</dbReference>
<evidence type="ECO:0000313" key="18">
    <source>
        <dbReference type="Proteomes" id="UP000461730"/>
    </source>
</evidence>
<keyword evidence="2 13" id="KW-0004">4Fe-4S</keyword>
<dbReference type="EC" id="2.8.4.3" evidence="9 13"/>
<dbReference type="InterPro" id="IPR006638">
    <property type="entry name" value="Elp3/MiaA/NifB-like_rSAM"/>
</dbReference>
<dbReference type="EMBL" id="WRXN01000005">
    <property type="protein sequence ID" value="MVT09226.1"/>
    <property type="molecule type" value="Genomic_DNA"/>
</dbReference>
<feature type="binding site" evidence="13">
    <location>
        <position position="191"/>
    </location>
    <ligand>
        <name>[4Fe-4S] cluster</name>
        <dbReference type="ChEBI" id="CHEBI:49883"/>
        <label>2</label>
        <note>4Fe-4S-S-AdoMet</note>
    </ligand>
</feature>
<dbReference type="InterPro" id="IPR005839">
    <property type="entry name" value="Methylthiotransferase"/>
</dbReference>
<evidence type="ECO:0000256" key="3">
    <source>
        <dbReference type="ARBA" id="ARBA00022490"/>
    </source>
</evidence>
<dbReference type="GO" id="GO:0046872">
    <property type="term" value="F:metal ion binding"/>
    <property type="evidence" value="ECO:0007669"/>
    <property type="project" value="UniProtKB-KW"/>
</dbReference>
<feature type="binding site" evidence="13">
    <location>
        <position position="188"/>
    </location>
    <ligand>
        <name>[4Fe-4S] cluster</name>
        <dbReference type="ChEBI" id="CHEBI:49883"/>
        <label>2</label>
        <note>4Fe-4S-S-AdoMet</note>
    </ligand>
</feature>
<keyword evidence="4 13" id="KW-0808">Transferase</keyword>
<dbReference type="SFLD" id="SFLDF00273">
    <property type="entry name" value="(dimethylallyl)adenosine_tRNA"/>
    <property type="match status" value="1"/>
</dbReference>
<gene>
    <name evidence="13 17" type="primary">miaB</name>
    <name evidence="17" type="ORF">GO493_13225</name>
</gene>
<dbReference type="SFLD" id="SFLDS00029">
    <property type="entry name" value="Radical_SAM"/>
    <property type="match status" value="1"/>
</dbReference>
<evidence type="ECO:0000313" key="17">
    <source>
        <dbReference type="EMBL" id="MVT09226.1"/>
    </source>
</evidence>
<evidence type="ECO:0000256" key="10">
    <source>
        <dbReference type="ARBA" id="ARBA00068570"/>
    </source>
</evidence>
<dbReference type="PROSITE" id="PS51449">
    <property type="entry name" value="MTTASE_N"/>
    <property type="match status" value="1"/>
</dbReference>
<sequence length="473" mass="54180">MLEQVTKVHDESRQGEAYAPVAEETRTYTKKFYIESYGCQMNFNDSEIVASILKEEGFGPTRNVEEASLVLLNTCSIREKAEATVRKRLTEFRKIKQRNPELLVGVLGCMAERLKSKLIEEEKLVDMVVGPDAYRTLPALIEEAETGQKTVNVLLSREETYGDINPVRLDSNGVTAFVSIMRGCNNMCSFCVVPFTRGRERSRDVASIIQEATDLFNRGYREVTLLGQNVDSYYWVNPVNAAEEITFARLLEKVAQISPLLRVRFSTSHPKDITDDVLFTMARYENICKYIHLPVQSGSTRILQLMNRTYTREWYIKKVDRIREILPDCALSTDVITGFCTETEEDHQDTLSVMEYARYDLAYMFFYSERPGTLAARRYQDDVPEEVKKRRLAEVVELHRGHSLQSMQRDVGKTFKVLVEGTSKRSEEHLFGRTDQNKVLIFPKEDHRKGEYVWVKVDDCTAGTLLGTATGKA</sequence>
<dbReference type="Gene3D" id="3.80.30.20">
    <property type="entry name" value="tm_1862 like domain"/>
    <property type="match status" value="1"/>
</dbReference>
<dbReference type="PROSITE" id="PS51918">
    <property type="entry name" value="RADICAL_SAM"/>
    <property type="match status" value="1"/>
</dbReference>
<feature type="domain" description="TRAM" evidence="14">
    <location>
        <begin position="408"/>
        <end position="471"/>
    </location>
</feature>
<dbReference type="PROSITE" id="PS50926">
    <property type="entry name" value="TRAM"/>
    <property type="match status" value="1"/>
</dbReference>
<keyword evidence="5 13" id="KW-0949">S-adenosyl-L-methionine</keyword>
<dbReference type="HAMAP" id="MF_01864">
    <property type="entry name" value="tRNA_metthiotr_MiaB"/>
    <property type="match status" value="1"/>
</dbReference>
<feature type="binding site" evidence="13">
    <location>
        <position position="39"/>
    </location>
    <ligand>
        <name>[4Fe-4S] cluster</name>
        <dbReference type="ChEBI" id="CHEBI:49883"/>
        <label>1</label>
    </ligand>
</feature>
<dbReference type="SFLD" id="SFLDF00413">
    <property type="entry name" value="CDK5RAP1"/>
    <property type="match status" value="1"/>
</dbReference>
<keyword evidence="6 13" id="KW-0479">Metal-binding</keyword>
<organism evidence="17 18">
    <name type="scientific">Chitinophaga tropicalis</name>
    <dbReference type="NCBI Taxonomy" id="2683588"/>
    <lineage>
        <taxon>Bacteria</taxon>
        <taxon>Pseudomonadati</taxon>
        <taxon>Bacteroidota</taxon>
        <taxon>Chitinophagia</taxon>
        <taxon>Chitinophagales</taxon>
        <taxon>Chitinophagaceae</taxon>
        <taxon>Chitinophaga</taxon>
    </lineage>
</organism>
<keyword evidence="8 13" id="KW-0411">Iron-sulfur</keyword>
<dbReference type="PANTHER" id="PTHR43020:SF2">
    <property type="entry name" value="MITOCHONDRIAL TRNA METHYLTHIOTRANSFERASE CDK5RAP1"/>
    <property type="match status" value="1"/>
</dbReference>
<evidence type="ECO:0000256" key="12">
    <source>
        <dbReference type="ARBA" id="ARBA00081141"/>
    </source>
</evidence>
<dbReference type="InterPro" id="IPR058240">
    <property type="entry name" value="rSAM_sf"/>
</dbReference>
<dbReference type="InterPro" id="IPR013848">
    <property type="entry name" value="Methylthiotransferase_N"/>
</dbReference>
<accession>A0A7K1U4K2</accession>
<evidence type="ECO:0000256" key="2">
    <source>
        <dbReference type="ARBA" id="ARBA00022485"/>
    </source>
</evidence>
<evidence type="ECO:0000256" key="9">
    <source>
        <dbReference type="ARBA" id="ARBA00033765"/>
    </source>
</evidence>
<dbReference type="InterPro" id="IPR023404">
    <property type="entry name" value="rSAM_horseshoe"/>
</dbReference>
<comment type="function">
    <text evidence="1 13">Catalyzes the methylthiolation of N6-(dimethylallyl)adenosine (i(6)A), leading to the formation of 2-methylthio-N6-(dimethylallyl)adenosine (ms(2)i(6)A) at position 37 in tRNAs that read codons beginning with uridine.</text>
</comment>
<comment type="similarity">
    <text evidence="13">Belongs to the methylthiotransferase family. MiaB subfamily.</text>
</comment>
<dbReference type="SUPFAM" id="SSF102114">
    <property type="entry name" value="Radical SAM enzymes"/>
    <property type="match status" value="1"/>
</dbReference>
<evidence type="ECO:0000256" key="7">
    <source>
        <dbReference type="ARBA" id="ARBA00023004"/>
    </source>
</evidence>
<feature type="binding site" evidence="13">
    <location>
        <position position="109"/>
    </location>
    <ligand>
        <name>[4Fe-4S] cluster</name>
        <dbReference type="ChEBI" id="CHEBI:49883"/>
        <label>1</label>
    </ligand>
</feature>
<feature type="domain" description="MTTase N-terminal" evidence="15">
    <location>
        <begin position="30"/>
        <end position="146"/>
    </location>
</feature>
<dbReference type="FunFam" id="3.40.50.12160:FF:000003">
    <property type="entry name" value="CDK5 regulatory subunit-associated protein 1"/>
    <property type="match status" value="1"/>
</dbReference>
<evidence type="ECO:0000256" key="4">
    <source>
        <dbReference type="ARBA" id="ARBA00022679"/>
    </source>
</evidence>
<dbReference type="SFLD" id="SFLDG01082">
    <property type="entry name" value="B12-binding_domain_containing"/>
    <property type="match status" value="1"/>
</dbReference>
<dbReference type="SMART" id="SM00729">
    <property type="entry name" value="Elp3"/>
    <property type="match status" value="1"/>
</dbReference>
<comment type="catalytic activity">
    <reaction evidence="13">
        <text>N(6)-dimethylallyladenosine(37) in tRNA + (sulfur carrier)-SH + AH2 + 2 S-adenosyl-L-methionine = 2-methylsulfanyl-N(6)-dimethylallyladenosine(37) in tRNA + (sulfur carrier)-H + 5'-deoxyadenosine + L-methionine + A + S-adenosyl-L-homocysteine + 2 H(+)</text>
        <dbReference type="Rhea" id="RHEA:37067"/>
        <dbReference type="Rhea" id="RHEA-COMP:10375"/>
        <dbReference type="Rhea" id="RHEA-COMP:10376"/>
        <dbReference type="Rhea" id="RHEA-COMP:14737"/>
        <dbReference type="Rhea" id="RHEA-COMP:14739"/>
        <dbReference type="ChEBI" id="CHEBI:13193"/>
        <dbReference type="ChEBI" id="CHEBI:15378"/>
        <dbReference type="ChEBI" id="CHEBI:17319"/>
        <dbReference type="ChEBI" id="CHEBI:17499"/>
        <dbReference type="ChEBI" id="CHEBI:29917"/>
        <dbReference type="ChEBI" id="CHEBI:57844"/>
        <dbReference type="ChEBI" id="CHEBI:57856"/>
        <dbReference type="ChEBI" id="CHEBI:59789"/>
        <dbReference type="ChEBI" id="CHEBI:64428"/>
        <dbReference type="ChEBI" id="CHEBI:74415"/>
        <dbReference type="ChEBI" id="CHEBI:74417"/>
        <dbReference type="EC" id="2.8.4.3"/>
    </reaction>
</comment>
<evidence type="ECO:0000256" key="5">
    <source>
        <dbReference type="ARBA" id="ARBA00022691"/>
    </source>
</evidence>
<name>A0A7K1U4K2_9BACT</name>
<dbReference type="InterPro" id="IPR020612">
    <property type="entry name" value="Methylthiotransferase_CS"/>
</dbReference>
<reference evidence="17 18" key="1">
    <citation type="submission" date="2019-12" db="EMBL/GenBank/DDBJ databases">
        <title>Chitinophaga sp. strain ysch24 (GDMCC 1.1355), whole genome shotgun sequence.</title>
        <authorList>
            <person name="Zhang X."/>
        </authorList>
    </citation>
    <scope>NUCLEOTIDE SEQUENCE [LARGE SCALE GENOMIC DNA]</scope>
    <source>
        <strain evidence="18">ysch24</strain>
    </source>
</reference>
<evidence type="ECO:0000259" key="14">
    <source>
        <dbReference type="PROSITE" id="PS50926"/>
    </source>
</evidence>
<dbReference type="GO" id="GO:0035597">
    <property type="term" value="F:tRNA-2-methylthio-N(6)-dimethylallyladenosine(37) synthase activity"/>
    <property type="evidence" value="ECO:0007669"/>
    <property type="project" value="UniProtKB-EC"/>
</dbReference>
<comment type="cofactor">
    <cofactor evidence="13">
        <name>[4Fe-4S] cluster</name>
        <dbReference type="ChEBI" id="CHEBI:49883"/>
    </cofactor>
    <text evidence="13">Binds 2 [4Fe-4S] clusters. One cluster is coordinated with 3 cysteines and an exchangeable S-adenosyl-L-methionine.</text>
</comment>
<dbReference type="Pfam" id="PF00919">
    <property type="entry name" value="UPF0004"/>
    <property type="match status" value="1"/>
</dbReference>
<evidence type="ECO:0000256" key="11">
    <source>
        <dbReference type="ARBA" id="ARBA00080698"/>
    </source>
</evidence>
<dbReference type="RefSeq" id="WP_157306656.1">
    <property type="nucleotide sequence ID" value="NZ_WRXN01000005.1"/>
</dbReference>